<organism evidence="2 3">
    <name type="scientific">Halobium palmae</name>
    <dbReference type="NCBI Taxonomy" id="1776492"/>
    <lineage>
        <taxon>Archaea</taxon>
        <taxon>Methanobacteriati</taxon>
        <taxon>Methanobacteriota</taxon>
        <taxon>Stenosarchaea group</taxon>
        <taxon>Halobacteria</taxon>
        <taxon>Halobacteriales</taxon>
        <taxon>Haloferacaceae</taxon>
        <taxon>Halobium</taxon>
    </lineage>
</organism>
<protein>
    <submittedName>
        <fullName evidence="2">Uroporphyrinogen-III synthase</fullName>
        <ecNumber evidence="2">4.2.1.75</ecNumber>
    </submittedName>
</protein>
<dbReference type="GO" id="GO:0004852">
    <property type="term" value="F:uroporphyrinogen-III synthase activity"/>
    <property type="evidence" value="ECO:0007669"/>
    <property type="project" value="UniProtKB-EC"/>
</dbReference>
<dbReference type="Pfam" id="PF02602">
    <property type="entry name" value="HEM4"/>
    <property type="match status" value="1"/>
</dbReference>
<keyword evidence="3" id="KW-1185">Reference proteome</keyword>
<dbReference type="Gene3D" id="3.40.50.10090">
    <property type="match status" value="2"/>
</dbReference>
<evidence type="ECO:0000313" key="2">
    <source>
        <dbReference type="EMBL" id="MFC6722906.1"/>
    </source>
</evidence>
<proteinExistence type="predicted"/>
<dbReference type="InterPro" id="IPR039793">
    <property type="entry name" value="UROS/Hem4"/>
</dbReference>
<name>A0ABD5RUT4_9EURY</name>
<comment type="caution">
    <text evidence="2">The sequence shown here is derived from an EMBL/GenBank/DDBJ whole genome shotgun (WGS) entry which is preliminary data.</text>
</comment>
<accession>A0ABD5RUT4</accession>
<keyword evidence="2" id="KW-0456">Lyase</keyword>
<dbReference type="PANTHER" id="PTHR40082">
    <property type="entry name" value="BLR5956 PROTEIN"/>
    <property type="match status" value="1"/>
</dbReference>
<evidence type="ECO:0000259" key="1">
    <source>
        <dbReference type="Pfam" id="PF02602"/>
    </source>
</evidence>
<gene>
    <name evidence="2" type="ORF">ACFQE1_00520</name>
</gene>
<dbReference type="SUPFAM" id="SSF69618">
    <property type="entry name" value="HemD-like"/>
    <property type="match status" value="1"/>
</dbReference>
<dbReference type="CDD" id="cd06578">
    <property type="entry name" value="HemD"/>
    <property type="match status" value="1"/>
</dbReference>
<dbReference type="InterPro" id="IPR003754">
    <property type="entry name" value="4pyrrol_synth_uPrphyn_synth"/>
</dbReference>
<sequence>MSKPTVAVLRPDDNRIAEAVEYLRSLEVLPVADPMLTVRLTGATLTTADYCIFTSRTGVQIAIEQGWYPSGSTVCAVGQQTASALRDYDVPVNIVPATFTSQGLVEELAAKVDGATVEIARSAHGSEVLIQELRSAGAYVHESQLYCLERPETAGRSVSLATDGQFDGILFTSPKTVDHFCKIAAEQDGISTLQEGVAETIIGAIGTPTARTIRDYGITVNVIPDTVGFPQLADSIVEKIDTRN</sequence>
<dbReference type="EC" id="4.2.1.75" evidence="2"/>
<evidence type="ECO:0000313" key="3">
    <source>
        <dbReference type="Proteomes" id="UP001596328"/>
    </source>
</evidence>
<reference evidence="2 3" key="1">
    <citation type="journal article" date="2019" name="Int. J. Syst. Evol. Microbiol.">
        <title>The Global Catalogue of Microorganisms (GCM) 10K type strain sequencing project: providing services to taxonomists for standard genome sequencing and annotation.</title>
        <authorList>
            <consortium name="The Broad Institute Genomics Platform"/>
            <consortium name="The Broad Institute Genome Sequencing Center for Infectious Disease"/>
            <person name="Wu L."/>
            <person name="Ma J."/>
        </authorList>
    </citation>
    <scope>NUCLEOTIDE SEQUENCE [LARGE SCALE GENOMIC DNA]</scope>
    <source>
        <strain evidence="2 3">NBRC 111368</strain>
    </source>
</reference>
<dbReference type="InterPro" id="IPR036108">
    <property type="entry name" value="4pyrrol_syn_uPrphyn_synt_sf"/>
</dbReference>
<feature type="domain" description="Tetrapyrrole biosynthesis uroporphyrinogen III synthase" evidence="1">
    <location>
        <begin position="20"/>
        <end position="231"/>
    </location>
</feature>
<dbReference type="EMBL" id="JBHSWU010000001">
    <property type="protein sequence ID" value="MFC6722906.1"/>
    <property type="molecule type" value="Genomic_DNA"/>
</dbReference>
<dbReference type="NCBIfam" id="NF004587">
    <property type="entry name" value="PRK05928.2-5"/>
    <property type="match status" value="1"/>
</dbReference>
<dbReference type="GO" id="GO:0006779">
    <property type="term" value="P:porphyrin-containing compound biosynthetic process"/>
    <property type="evidence" value="ECO:0007669"/>
    <property type="project" value="UniProtKB-ARBA"/>
</dbReference>
<dbReference type="PANTHER" id="PTHR40082:SF1">
    <property type="entry name" value="BLR5956 PROTEIN"/>
    <property type="match status" value="1"/>
</dbReference>
<dbReference type="AlphaFoldDB" id="A0ABD5RUT4"/>
<dbReference type="Proteomes" id="UP001596328">
    <property type="component" value="Unassembled WGS sequence"/>
</dbReference>